<feature type="compositionally biased region" description="Basic and acidic residues" evidence="5">
    <location>
        <begin position="820"/>
        <end position="829"/>
    </location>
</feature>
<feature type="domain" description="Plastocyanin-like" evidence="8">
    <location>
        <begin position="535"/>
        <end position="663"/>
    </location>
</feature>
<dbReference type="PANTHER" id="PTHR11709:SF511">
    <property type="entry name" value="LACCASE"/>
    <property type="match status" value="1"/>
</dbReference>
<evidence type="ECO:0000256" key="1">
    <source>
        <dbReference type="ARBA" id="ARBA00010609"/>
    </source>
</evidence>
<evidence type="ECO:0000256" key="6">
    <source>
        <dbReference type="SAM" id="SignalP"/>
    </source>
</evidence>
<dbReference type="EMBL" id="QKWP01000269">
    <property type="protein sequence ID" value="RIB23290.1"/>
    <property type="molecule type" value="Genomic_DNA"/>
</dbReference>
<evidence type="ECO:0000256" key="4">
    <source>
        <dbReference type="ARBA" id="ARBA00023008"/>
    </source>
</evidence>
<dbReference type="FunFam" id="2.60.40.420:FF:000045">
    <property type="entry name" value="Laccase 2"/>
    <property type="match status" value="1"/>
</dbReference>
<feature type="compositionally biased region" description="Basic and acidic residues" evidence="5">
    <location>
        <begin position="711"/>
        <end position="726"/>
    </location>
</feature>
<keyword evidence="3" id="KW-0560">Oxidoreductase</keyword>
<feature type="signal peptide" evidence="6">
    <location>
        <begin position="1"/>
        <end position="23"/>
    </location>
</feature>
<dbReference type="InterPro" id="IPR008972">
    <property type="entry name" value="Cupredoxin"/>
</dbReference>
<feature type="compositionally biased region" description="Basic and acidic residues" evidence="5">
    <location>
        <begin position="847"/>
        <end position="860"/>
    </location>
</feature>
<evidence type="ECO:0000259" key="8">
    <source>
        <dbReference type="Pfam" id="PF07731"/>
    </source>
</evidence>
<sequence length="860" mass="95112">MKYKAIYTLLSLIWLGSLTCSTSKPLSPEFKPRNNFPSADKYFSHDNNKQNNNKGHNINNQGHQKPSSKGGNSNNSPHFPSFPSFPSFPKPNHSNHKPPTNPKDKSQTATDKSQPTGSSPTKALPTSSPTSKTSPPVNVSTSDSPGIFEPFTPLEYKGPKTREFNFTLKRTNLNPDGYSRVVWAVNGQYPGPIVRCNKGDTLKINVNNEFDDPTGIHMHGIFMNQTTWFDGVPGLTQCPQSTGSSFSYIFKVEQYGTYWYHSHFVAQYVDGLRGPIVVHDPEDPYKDSSDCEYVMTVSDWYHEPTGNFMPTFRSVNYRGNDPVPDSGEISGVGRYDCSKVTDGTPCEDKGYATYVVKKGKRYRFRIINTSAMAHFIISIDNHPMSVVEIDGINVKNHTLEYLPINIAQRYSVIIHCDKDVDNFWIRAIMSRCSIPYRPGDPRTINSNSSLNYEVFGILRYEGAPKTNPNSTSFDIPNSNTSDCYDVDLNNLKPYPADPPPENADHTLNFTVNVVLLPTSRMLAAIINGQSFSPDFDNPTVMRLKNGEDPSRFQPSDNAYAYDIPSNSVVDVVMINRENRTHPFHMHGHAFWVLCQGDPGTNSSDPSTLTLNTVDPPRRDVVTLKPLSTTIIRYVTDNPGVWAYHCHIEWHVEMGMVVQLIESPDILTKQQLPNMPSSLTDLCKQYDNSTDPLETDNTDEQTASTESYSPPVDKKPDDSSSKLDTHPADQPSGIVPNDPSKMPLTAPPNYNKFPDDLHFFDDSFKDLFGDHSGKKSGKKSGDKSNNSSSDKSSNSSGGKSNNSSGKKSDSKSGEPSANESSAKKPGESSAKKPGNSSANKPGNSSAKKSGDNSGKDNKNNH</sequence>
<feature type="chain" id="PRO_5017264140" evidence="6">
    <location>
        <begin position="24"/>
        <end position="860"/>
    </location>
</feature>
<feature type="domain" description="Plastocyanin-like" evidence="7">
    <location>
        <begin position="292"/>
        <end position="436"/>
    </location>
</feature>
<dbReference type="PROSITE" id="PS00079">
    <property type="entry name" value="MULTICOPPER_OXIDASE1"/>
    <property type="match status" value="2"/>
</dbReference>
<feature type="compositionally biased region" description="Low complexity" evidence="5">
    <location>
        <begin position="782"/>
        <end position="804"/>
    </location>
</feature>
<dbReference type="GO" id="GO:0005507">
    <property type="term" value="F:copper ion binding"/>
    <property type="evidence" value="ECO:0007669"/>
    <property type="project" value="InterPro"/>
</dbReference>
<evidence type="ECO:0000313" key="11">
    <source>
        <dbReference type="Proteomes" id="UP000266673"/>
    </source>
</evidence>
<feature type="domain" description="Plastocyanin-like" evidence="9">
    <location>
        <begin position="169"/>
        <end position="282"/>
    </location>
</feature>
<dbReference type="Pfam" id="PF07732">
    <property type="entry name" value="Cu-oxidase_3"/>
    <property type="match status" value="1"/>
</dbReference>
<dbReference type="STRING" id="44941.A0A397VLC8"/>
<keyword evidence="4" id="KW-0186">Copper</keyword>
<dbReference type="InterPro" id="IPR002355">
    <property type="entry name" value="Cu_oxidase_Cu_BS"/>
</dbReference>
<feature type="compositionally biased region" description="Polar residues" evidence="5">
    <location>
        <begin position="107"/>
        <end position="117"/>
    </location>
</feature>
<proteinExistence type="inferred from homology"/>
<dbReference type="OrthoDB" id="2121828at2759"/>
<feature type="compositionally biased region" description="Low complexity" evidence="5">
    <location>
        <begin position="118"/>
        <end position="142"/>
    </location>
</feature>
<protein>
    <submittedName>
        <fullName evidence="10">Multicopper oxidase</fullName>
    </submittedName>
</protein>
<dbReference type="InterPro" id="IPR045087">
    <property type="entry name" value="Cu-oxidase_fam"/>
</dbReference>
<evidence type="ECO:0000256" key="2">
    <source>
        <dbReference type="ARBA" id="ARBA00022723"/>
    </source>
</evidence>
<feature type="compositionally biased region" description="Polar residues" evidence="5">
    <location>
        <begin position="833"/>
        <end position="846"/>
    </location>
</feature>
<dbReference type="Pfam" id="PF00394">
    <property type="entry name" value="Cu-oxidase"/>
    <property type="match status" value="1"/>
</dbReference>
<feature type="compositionally biased region" description="Low complexity" evidence="5">
    <location>
        <begin position="49"/>
        <end position="92"/>
    </location>
</feature>
<keyword evidence="2" id="KW-0479">Metal-binding</keyword>
<comment type="caution">
    <text evidence="10">The sequence shown here is derived from an EMBL/GenBank/DDBJ whole genome shotgun (WGS) entry which is preliminary data.</text>
</comment>
<dbReference type="InterPro" id="IPR011706">
    <property type="entry name" value="Cu-oxidase_C"/>
</dbReference>
<dbReference type="PANTHER" id="PTHR11709">
    <property type="entry name" value="MULTI-COPPER OXIDASE"/>
    <property type="match status" value="1"/>
</dbReference>
<keyword evidence="6" id="KW-0732">Signal</keyword>
<evidence type="ECO:0000259" key="7">
    <source>
        <dbReference type="Pfam" id="PF00394"/>
    </source>
</evidence>
<evidence type="ECO:0000256" key="3">
    <source>
        <dbReference type="ARBA" id="ARBA00023002"/>
    </source>
</evidence>
<comment type="similarity">
    <text evidence="1">Belongs to the multicopper oxidase family.</text>
</comment>
<feature type="region of interest" description="Disordered" evidence="5">
    <location>
        <begin position="677"/>
        <end position="748"/>
    </location>
</feature>
<dbReference type="AlphaFoldDB" id="A0A397VLC8"/>
<evidence type="ECO:0000259" key="9">
    <source>
        <dbReference type="Pfam" id="PF07732"/>
    </source>
</evidence>
<dbReference type="Proteomes" id="UP000266673">
    <property type="component" value="Unassembled WGS sequence"/>
</dbReference>
<dbReference type="Gene3D" id="2.60.40.420">
    <property type="entry name" value="Cupredoxins - blue copper proteins"/>
    <property type="match status" value="3"/>
</dbReference>
<dbReference type="InterPro" id="IPR033138">
    <property type="entry name" value="Cu_oxidase_CS"/>
</dbReference>
<organism evidence="10 11">
    <name type="scientific">Gigaspora rosea</name>
    <dbReference type="NCBI Taxonomy" id="44941"/>
    <lineage>
        <taxon>Eukaryota</taxon>
        <taxon>Fungi</taxon>
        <taxon>Fungi incertae sedis</taxon>
        <taxon>Mucoromycota</taxon>
        <taxon>Glomeromycotina</taxon>
        <taxon>Glomeromycetes</taxon>
        <taxon>Diversisporales</taxon>
        <taxon>Gigasporaceae</taxon>
        <taxon>Gigaspora</taxon>
    </lineage>
</organism>
<reference evidence="10 11" key="1">
    <citation type="submission" date="2018-06" db="EMBL/GenBank/DDBJ databases">
        <title>Comparative genomics reveals the genomic features of Rhizophagus irregularis, R. cerebriforme, R. diaphanum and Gigaspora rosea, and their symbiotic lifestyle signature.</title>
        <authorList>
            <person name="Morin E."/>
            <person name="San Clemente H."/>
            <person name="Chen E.C.H."/>
            <person name="De La Providencia I."/>
            <person name="Hainaut M."/>
            <person name="Kuo A."/>
            <person name="Kohler A."/>
            <person name="Murat C."/>
            <person name="Tang N."/>
            <person name="Roy S."/>
            <person name="Loubradou J."/>
            <person name="Henrissat B."/>
            <person name="Grigoriev I.V."/>
            <person name="Corradi N."/>
            <person name="Roux C."/>
            <person name="Martin F.M."/>
        </authorList>
    </citation>
    <scope>NUCLEOTIDE SEQUENCE [LARGE SCALE GENOMIC DNA]</scope>
    <source>
        <strain evidence="10 11">DAOM 194757</strain>
    </source>
</reference>
<accession>A0A397VLC8</accession>
<dbReference type="SUPFAM" id="SSF49503">
    <property type="entry name" value="Cupredoxins"/>
    <property type="match status" value="3"/>
</dbReference>
<dbReference type="Pfam" id="PF07731">
    <property type="entry name" value="Cu-oxidase_2"/>
    <property type="match status" value="1"/>
</dbReference>
<name>A0A397VLC8_9GLOM</name>
<dbReference type="GO" id="GO:0016491">
    <property type="term" value="F:oxidoreductase activity"/>
    <property type="evidence" value="ECO:0007669"/>
    <property type="project" value="UniProtKB-KW"/>
</dbReference>
<feature type="compositionally biased region" description="Polar residues" evidence="5">
    <location>
        <begin position="677"/>
        <end position="691"/>
    </location>
</feature>
<gene>
    <name evidence="10" type="ORF">C2G38_2242798</name>
</gene>
<feature type="region of interest" description="Disordered" evidence="5">
    <location>
        <begin position="24"/>
        <end position="154"/>
    </location>
</feature>
<feature type="compositionally biased region" description="Basic and acidic residues" evidence="5">
    <location>
        <begin position="763"/>
        <end position="772"/>
    </location>
</feature>
<feature type="region of interest" description="Disordered" evidence="5">
    <location>
        <begin position="763"/>
        <end position="860"/>
    </location>
</feature>
<dbReference type="InterPro" id="IPR011707">
    <property type="entry name" value="Cu-oxidase-like_N"/>
</dbReference>
<dbReference type="PROSITE" id="PS00080">
    <property type="entry name" value="MULTICOPPER_OXIDASE2"/>
    <property type="match status" value="1"/>
</dbReference>
<dbReference type="InterPro" id="IPR001117">
    <property type="entry name" value="Cu-oxidase_2nd"/>
</dbReference>
<evidence type="ECO:0000256" key="5">
    <source>
        <dbReference type="SAM" id="MobiDB-lite"/>
    </source>
</evidence>
<keyword evidence="11" id="KW-1185">Reference proteome</keyword>
<evidence type="ECO:0000313" key="10">
    <source>
        <dbReference type="EMBL" id="RIB23290.1"/>
    </source>
</evidence>